<gene>
    <name evidence="2" type="ORF">Fot_32741</name>
</gene>
<organism evidence="2 3">
    <name type="scientific">Forsythia ovata</name>
    <dbReference type="NCBI Taxonomy" id="205694"/>
    <lineage>
        <taxon>Eukaryota</taxon>
        <taxon>Viridiplantae</taxon>
        <taxon>Streptophyta</taxon>
        <taxon>Embryophyta</taxon>
        <taxon>Tracheophyta</taxon>
        <taxon>Spermatophyta</taxon>
        <taxon>Magnoliopsida</taxon>
        <taxon>eudicotyledons</taxon>
        <taxon>Gunneridae</taxon>
        <taxon>Pentapetalae</taxon>
        <taxon>asterids</taxon>
        <taxon>lamiids</taxon>
        <taxon>Lamiales</taxon>
        <taxon>Oleaceae</taxon>
        <taxon>Forsythieae</taxon>
        <taxon>Forsythia</taxon>
    </lineage>
</organism>
<dbReference type="Pfam" id="PF07911">
    <property type="entry name" value="DUF1677"/>
    <property type="match status" value="1"/>
</dbReference>
<feature type="compositionally biased region" description="Basic residues" evidence="1">
    <location>
        <begin position="421"/>
        <end position="437"/>
    </location>
</feature>
<feature type="region of interest" description="Disordered" evidence="1">
    <location>
        <begin position="408"/>
        <end position="444"/>
    </location>
</feature>
<comment type="caution">
    <text evidence="2">The sequence shown here is derived from an EMBL/GenBank/DDBJ whole genome shotgun (WGS) entry which is preliminary data.</text>
</comment>
<accession>A0ABD1T8T1</accession>
<sequence length="444" mass="50685">MNGFKMRSGEILPSSGLDRESQGVKILHGFRKTRVIASPMPETVVAAVVRGFQGEKTIATVDDYAENSEDQVVGCVDGRPTFGCQKVFEQQIKRDMDIEMVKCECCGLKEDCTQDYISEVKSKFDGKWLCGLCSEAVRDEVNRGNKEFVMEEAVKAHMSFCRKYKSNPAIQVADGMRQMLRRSNMSSQKSKTQLLVGYKLTHRVLRVVIPITDIILWETRYEKLTSQEANILLACKAQAMRDFTIGFGGGSAFTWLATRRLSNLFRFNITLGAAAICGLWKFGRSLDSCIEHILSLEGSRMQRELANVMLKKYHRDPWVMQHLSKHFYSEEVYDDSSADQPKVRRRFRNYFGDNVVHSQTTSNSEETDLEKNNLKKTSREAPKNYMNAAGDAMENPFDCIFGLPASIEEIPHPDTPGTSSRRQRRIQKRSHRRHRKLQHEVPDV</sequence>
<name>A0ABD1T8T1_9LAMI</name>
<reference evidence="3" key="1">
    <citation type="submission" date="2024-07" db="EMBL/GenBank/DDBJ databases">
        <title>Two chromosome-level genome assemblies of Korean endemic species Abeliophyllum distichum and Forsythia ovata (Oleaceae).</title>
        <authorList>
            <person name="Jang H."/>
        </authorList>
    </citation>
    <scope>NUCLEOTIDE SEQUENCE [LARGE SCALE GENOMIC DNA]</scope>
</reference>
<feature type="region of interest" description="Disordered" evidence="1">
    <location>
        <begin position="358"/>
        <end position="381"/>
    </location>
</feature>
<dbReference type="PANTHER" id="PTHR35986">
    <property type="entry name" value="EXPRESSED PROTEIN"/>
    <property type="match status" value="1"/>
</dbReference>
<dbReference type="EMBL" id="JBFOLJ010000009">
    <property type="protein sequence ID" value="KAL2509094.1"/>
    <property type="molecule type" value="Genomic_DNA"/>
</dbReference>
<evidence type="ECO:0000313" key="2">
    <source>
        <dbReference type="EMBL" id="KAL2509094.1"/>
    </source>
</evidence>
<dbReference type="InterPro" id="IPR012876">
    <property type="entry name" value="DUF1677_pln"/>
</dbReference>
<dbReference type="AlphaFoldDB" id="A0ABD1T8T1"/>
<dbReference type="Proteomes" id="UP001604277">
    <property type="component" value="Unassembled WGS sequence"/>
</dbReference>
<protein>
    <submittedName>
        <fullName evidence="2">Uncharacterized protein</fullName>
    </submittedName>
</protein>
<evidence type="ECO:0000256" key="1">
    <source>
        <dbReference type="SAM" id="MobiDB-lite"/>
    </source>
</evidence>
<evidence type="ECO:0000313" key="3">
    <source>
        <dbReference type="Proteomes" id="UP001604277"/>
    </source>
</evidence>
<keyword evidence="3" id="KW-1185">Reference proteome</keyword>
<dbReference type="PANTHER" id="PTHR35986:SF1">
    <property type="entry name" value="OS10G0430800 PROTEIN"/>
    <property type="match status" value="1"/>
</dbReference>
<feature type="compositionally biased region" description="Basic and acidic residues" evidence="1">
    <location>
        <begin position="369"/>
        <end position="381"/>
    </location>
</feature>
<proteinExistence type="predicted"/>